<reference evidence="9 10" key="1">
    <citation type="submission" date="2020-08" db="EMBL/GenBank/DDBJ databases">
        <title>Genomic Encyclopedia of Type Strains, Phase IV (KMG-IV): sequencing the most valuable type-strain genomes for metagenomic binning, comparative biology and taxonomic classification.</title>
        <authorList>
            <person name="Goeker M."/>
        </authorList>
    </citation>
    <scope>NUCLEOTIDE SEQUENCE [LARGE SCALE GENOMIC DNA]</scope>
    <source>
        <strain evidence="9 10">DSM 2163</strain>
    </source>
</reference>
<name>A0A840ZJD5_9HYPH</name>
<evidence type="ECO:0000256" key="2">
    <source>
        <dbReference type="ARBA" id="ARBA00005182"/>
    </source>
</evidence>
<evidence type="ECO:0000256" key="7">
    <source>
        <dbReference type="SAM" id="MobiDB-lite"/>
    </source>
</evidence>
<keyword evidence="4" id="KW-0732">Signal</keyword>
<keyword evidence="6" id="KW-0016">Alginate biosynthesis</keyword>
<dbReference type="Pfam" id="PF16822">
    <property type="entry name" value="ALGX"/>
    <property type="match status" value="1"/>
</dbReference>
<gene>
    <name evidence="9" type="ORF">HNR00_001765</name>
</gene>
<keyword evidence="5" id="KW-0574">Periplasm</keyword>
<dbReference type="GO" id="GO:0042597">
    <property type="term" value="C:periplasmic space"/>
    <property type="evidence" value="ECO:0007669"/>
    <property type="project" value="UniProtKB-SubCell"/>
</dbReference>
<feature type="compositionally biased region" description="Basic and acidic residues" evidence="7">
    <location>
        <begin position="312"/>
        <end position="328"/>
    </location>
</feature>
<accession>A0A840ZJD5</accession>
<comment type="subcellular location">
    <subcellularLocation>
        <location evidence="1">Periplasm</location>
    </subcellularLocation>
</comment>
<evidence type="ECO:0000256" key="3">
    <source>
        <dbReference type="ARBA" id="ARBA00022679"/>
    </source>
</evidence>
<feature type="region of interest" description="Disordered" evidence="7">
    <location>
        <begin position="311"/>
        <end position="342"/>
    </location>
</feature>
<dbReference type="UniPathway" id="UPA00286"/>
<feature type="domain" description="AlgX/AlgJ SGNH hydrolase-like" evidence="8">
    <location>
        <begin position="10"/>
        <end position="177"/>
    </location>
</feature>
<dbReference type="Proteomes" id="UP000583454">
    <property type="component" value="Unassembled WGS sequence"/>
</dbReference>
<evidence type="ECO:0000256" key="4">
    <source>
        <dbReference type="ARBA" id="ARBA00022729"/>
    </source>
</evidence>
<sequence>METTHGAEHVHVGRDGWLFLTAGSNNVVGQFSRSRLMARRVRGWRRLVVARVRGCERLGCRYLHVIVPEKLTVYDHKLSAGLRVKVRLSPALRLRRALFWHRSARRACLDLVGAFRAVRDARDLYFRTDSHWSFAGCDTAYRLICAACGAVPKDLSGEPQEWRQMAGDLGSKLTPPQSERWPIRGLQRDAVRVHASPIVELRERTGRADKLHVGAHVIYRNDAAGTDPRRVVLFGDSYAHFAPIMLTALIAETFAEVHFVWSSSLDWGYVERVRPDLVIGQVAERFMFELPDDRFDLKAYAAERFGTELAEAEAKSARKPGKNSDKSPGKKPGKAGTSVAGP</sequence>
<evidence type="ECO:0000313" key="9">
    <source>
        <dbReference type="EMBL" id="MBB5757057.1"/>
    </source>
</evidence>
<proteinExistence type="predicted"/>
<evidence type="ECO:0000256" key="5">
    <source>
        <dbReference type="ARBA" id="ARBA00022764"/>
    </source>
</evidence>
<dbReference type="InterPro" id="IPR031811">
    <property type="entry name" value="ALGX/ALGJ_SGNH-like"/>
</dbReference>
<keyword evidence="10" id="KW-1185">Reference proteome</keyword>
<organism evidence="9 10">
    <name type="scientific">Methylorubrum rhodinum</name>
    <dbReference type="NCBI Taxonomy" id="29428"/>
    <lineage>
        <taxon>Bacteria</taxon>
        <taxon>Pseudomonadati</taxon>
        <taxon>Pseudomonadota</taxon>
        <taxon>Alphaproteobacteria</taxon>
        <taxon>Hyphomicrobiales</taxon>
        <taxon>Methylobacteriaceae</taxon>
        <taxon>Methylorubrum</taxon>
    </lineage>
</organism>
<comment type="pathway">
    <text evidence="2">Glycan biosynthesis; alginate biosynthesis.</text>
</comment>
<dbReference type="GO" id="GO:0016740">
    <property type="term" value="F:transferase activity"/>
    <property type="evidence" value="ECO:0007669"/>
    <property type="project" value="UniProtKB-KW"/>
</dbReference>
<comment type="caution">
    <text evidence="9">The sequence shown here is derived from an EMBL/GenBank/DDBJ whole genome shotgun (WGS) entry which is preliminary data.</text>
</comment>
<evidence type="ECO:0000259" key="8">
    <source>
        <dbReference type="Pfam" id="PF16822"/>
    </source>
</evidence>
<dbReference type="RefSeq" id="WP_183567963.1">
    <property type="nucleotide sequence ID" value="NZ_JACHOP010000005.1"/>
</dbReference>
<evidence type="ECO:0000313" key="10">
    <source>
        <dbReference type="Proteomes" id="UP000583454"/>
    </source>
</evidence>
<dbReference type="GO" id="GO:0042121">
    <property type="term" value="P:alginic acid biosynthetic process"/>
    <property type="evidence" value="ECO:0007669"/>
    <property type="project" value="UniProtKB-UniPathway"/>
</dbReference>
<keyword evidence="3" id="KW-0808">Transferase</keyword>
<protein>
    <recommendedName>
        <fullName evidence="8">AlgX/AlgJ SGNH hydrolase-like domain-containing protein</fullName>
    </recommendedName>
</protein>
<dbReference type="AlphaFoldDB" id="A0A840ZJD5"/>
<evidence type="ECO:0000256" key="1">
    <source>
        <dbReference type="ARBA" id="ARBA00004418"/>
    </source>
</evidence>
<dbReference type="EMBL" id="JACHOP010000005">
    <property type="protein sequence ID" value="MBB5757057.1"/>
    <property type="molecule type" value="Genomic_DNA"/>
</dbReference>
<evidence type="ECO:0000256" key="6">
    <source>
        <dbReference type="ARBA" id="ARBA00022841"/>
    </source>
</evidence>